<evidence type="ECO:0000313" key="5">
    <source>
        <dbReference type="EMBL" id="KAK5879361.1"/>
    </source>
</evidence>
<dbReference type="Proteomes" id="UP001335648">
    <property type="component" value="Unassembled WGS sequence"/>
</dbReference>
<dbReference type="EMBL" id="JAULUE010002065">
    <property type="protein sequence ID" value="KAK5879361.1"/>
    <property type="molecule type" value="Genomic_DNA"/>
</dbReference>
<evidence type="ECO:0000313" key="6">
    <source>
        <dbReference type="Proteomes" id="UP001335648"/>
    </source>
</evidence>
<evidence type="ECO:0000256" key="3">
    <source>
        <dbReference type="ARBA" id="ARBA00022574"/>
    </source>
</evidence>
<dbReference type="Pfam" id="PF00400">
    <property type="entry name" value="WD40"/>
    <property type="match status" value="1"/>
</dbReference>
<dbReference type="AlphaFoldDB" id="A0AAN8B6U2"/>
<dbReference type="SUPFAM" id="SSF50978">
    <property type="entry name" value="WD40 repeat-like"/>
    <property type="match status" value="1"/>
</dbReference>
<keyword evidence="6" id="KW-1185">Reference proteome</keyword>
<dbReference type="SMART" id="SM00320">
    <property type="entry name" value="WD40"/>
    <property type="match status" value="5"/>
</dbReference>
<reference evidence="5 6" key="1">
    <citation type="journal article" date="2023" name="Mol. Biol. Evol.">
        <title>Genomics of Secondarily Temperate Adaptation in the Only Non-Antarctic Icefish.</title>
        <authorList>
            <person name="Rivera-Colon A.G."/>
            <person name="Rayamajhi N."/>
            <person name="Minhas B.F."/>
            <person name="Madrigal G."/>
            <person name="Bilyk K.T."/>
            <person name="Yoon V."/>
            <person name="Hune M."/>
            <person name="Gregory S."/>
            <person name="Cheng C.H.C."/>
            <person name="Catchen J.M."/>
        </authorList>
    </citation>
    <scope>NUCLEOTIDE SEQUENCE [LARGE SCALE GENOMIC DNA]</scope>
    <source>
        <strain evidence="5">JC2023a</strain>
    </source>
</reference>
<comment type="subcellular location">
    <subcellularLocation>
        <location evidence="1">Cytoplasm</location>
    </subcellularLocation>
</comment>
<name>A0AAN8B6U2_9TELE</name>
<keyword evidence="3" id="KW-0853">WD repeat</keyword>
<evidence type="ECO:0000256" key="2">
    <source>
        <dbReference type="ARBA" id="ARBA00022490"/>
    </source>
</evidence>
<accession>A0AAN8B6U2</accession>
<dbReference type="InterPro" id="IPR015943">
    <property type="entry name" value="WD40/YVTN_repeat-like_dom_sf"/>
</dbReference>
<dbReference type="PANTHER" id="PTHR12442:SF26">
    <property type="entry name" value="CYTOPLASMIC DYNEIN 2 INTERMEDIATE CHAIN 2"/>
    <property type="match status" value="1"/>
</dbReference>
<dbReference type="PANTHER" id="PTHR12442">
    <property type="entry name" value="DYNEIN INTERMEDIATE CHAIN"/>
    <property type="match status" value="1"/>
</dbReference>
<dbReference type="FunFam" id="2.130.10.10:FF:001469">
    <property type="entry name" value="WD repeat domain 34"/>
    <property type="match status" value="1"/>
</dbReference>
<dbReference type="Gene3D" id="2.130.10.10">
    <property type="entry name" value="YVTN repeat-like/Quinoprotein amine dehydrogenase"/>
    <property type="match status" value="2"/>
</dbReference>
<comment type="caution">
    <text evidence="5">The sequence shown here is derived from an EMBL/GenBank/DDBJ whole genome shotgun (WGS) entry which is preliminary data.</text>
</comment>
<evidence type="ECO:0000256" key="4">
    <source>
        <dbReference type="ARBA" id="ARBA00022737"/>
    </source>
</evidence>
<keyword evidence="4" id="KW-0677">Repeat</keyword>
<organism evidence="5 6">
    <name type="scientific">Champsocephalus esox</name>
    <name type="common">pike icefish</name>
    <dbReference type="NCBI Taxonomy" id="159716"/>
    <lineage>
        <taxon>Eukaryota</taxon>
        <taxon>Metazoa</taxon>
        <taxon>Chordata</taxon>
        <taxon>Craniata</taxon>
        <taxon>Vertebrata</taxon>
        <taxon>Euteleostomi</taxon>
        <taxon>Actinopterygii</taxon>
        <taxon>Neopterygii</taxon>
        <taxon>Teleostei</taxon>
        <taxon>Neoteleostei</taxon>
        <taxon>Acanthomorphata</taxon>
        <taxon>Eupercaria</taxon>
        <taxon>Perciformes</taxon>
        <taxon>Notothenioidei</taxon>
        <taxon>Channichthyidae</taxon>
        <taxon>Champsocephalus</taxon>
    </lineage>
</organism>
<evidence type="ECO:0000256" key="1">
    <source>
        <dbReference type="ARBA" id="ARBA00004496"/>
    </source>
</evidence>
<dbReference type="GO" id="GO:0005868">
    <property type="term" value="C:cytoplasmic dynein complex"/>
    <property type="evidence" value="ECO:0007669"/>
    <property type="project" value="TreeGrafter"/>
</dbReference>
<dbReference type="GO" id="GO:0045503">
    <property type="term" value="F:dynein light chain binding"/>
    <property type="evidence" value="ECO:0007669"/>
    <property type="project" value="TreeGrafter"/>
</dbReference>
<protein>
    <recommendedName>
        <fullName evidence="7">WD repeat-containing protein 34</fullName>
    </recommendedName>
</protein>
<dbReference type="GO" id="GO:0042073">
    <property type="term" value="P:intraciliary transport"/>
    <property type="evidence" value="ECO:0007669"/>
    <property type="project" value="TreeGrafter"/>
</dbReference>
<evidence type="ECO:0008006" key="7">
    <source>
        <dbReference type="Google" id="ProtNLM"/>
    </source>
</evidence>
<dbReference type="InterPro" id="IPR050687">
    <property type="entry name" value="Dynein_IC"/>
</dbReference>
<dbReference type="InterPro" id="IPR036322">
    <property type="entry name" value="WD40_repeat_dom_sf"/>
</dbReference>
<keyword evidence="2" id="KW-0963">Cytoplasm</keyword>
<gene>
    <name evidence="5" type="ORF">CesoFtcFv8_024672</name>
</gene>
<dbReference type="GO" id="GO:0045504">
    <property type="term" value="F:dynein heavy chain binding"/>
    <property type="evidence" value="ECO:0007669"/>
    <property type="project" value="TreeGrafter"/>
</dbReference>
<dbReference type="GO" id="GO:0097014">
    <property type="term" value="C:ciliary plasm"/>
    <property type="evidence" value="ECO:0007669"/>
    <property type="project" value="TreeGrafter"/>
</dbReference>
<sequence length="468" mass="51022">MFTDEALDSVSVQSQWRISQQSAQESRSCQTRAVHRAEAEVQAGSSSTCCTQTETQPQEELHLQDGLELPGLRDFLQRVEDPVVRELVRNARSHAFDEFQVNGEDHRQRVSCLHFLQHSSAQERGLHVTSVSWNCTGSVIACAYGRIDDGDWSTERSCVCTWNLDRRSLNPKQADLVIHVPTAVTALCCHPEQPALIAGGLYSGEVLVWDTSRTQDPVLVQTGMSADSHREPVYTVAWVPLQKKGEFGVLSAGSAGRVLLWTVDLEEARFVLSAAYALVPQQLPHSSGSSSSFKARGSSTVGVTSLALSPWDPDTFLVGSEGGLLLRCSFSSQTPAAVPPEGQSVTLRAPAVFLFKPRSGPVHSIHCSPFHRNLFWSPSRPLVFAAATGQGEVQIFDLGRRSLRPAATIEGGTDQPATCLSFNHRNPHLLAVGRTDGSVGIWQLSHDLTEQGPRESSQLEQIANQVAE</sequence>
<dbReference type="InterPro" id="IPR001680">
    <property type="entry name" value="WD40_rpt"/>
</dbReference>
<proteinExistence type="predicted"/>